<dbReference type="Pfam" id="PF12660">
    <property type="entry name" value="zf-TFIIIC"/>
    <property type="match status" value="1"/>
</dbReference>
<proteinExistence type="predicted"/>
<comment type="caution">
    <text evidence="3">The sequence shown here is derived from an EMBL/GenBank/DDBJ whole genome shotgun (WGS) entry which is preliminary data.</text>
</comment>
<reference evidence="3 4" key="1">
    <citation type="submission" date="2018-11" db="EMBL/GenBank/DDBJ databases">
        <title>Genome sequence of Apiotrichum porosum DSM 27194.</title>
        <authorList>
            <person name="Aliyu H."/>
            <person name="Gorte O."/>
            <person name="Ochsenreither K."/>
        </authorList>
    </citation>
    <scope>NUCLEOTIDE SEQUENCE [LARGE SCALE GENOMIC DNA]</scope>
    <source>
        <strain evidence="3 4">DSM 27194</strain>
    </source>
</reference>
<dbReference type="RefSeq" id="XP_028474719.1">
    <property type="nucleotide sequence ID" value="XM_028624551.1"/>
</dbReference>
<dbReference type="OrthoDB" id="421374at2759"/>
<dbReference type="PANTHER" id="PTHR15496:SF2">
    <property type="entry name" value="GENERAL TRANSCRIPTION FACTOR 3C POLYPEPTIDE 4"/>
    <property type="match status" value="1"/>
</dbReference>
<dbReference type="GeneID" id="39593804"/>
<organism evidence="3 4">
    <name type="scientific">Apiotrichum porosum</name>
    <dbReference type="NCBI Taxonomy" id="105984"/>
    <lineage>
        <taxon>Eukaryota</taxon>
        <taxon>Fungi</taxon>
        <taxon>Dikarya</taxon>
        <taxon>Basidiomycota</taxon>
        <taxon>Agaricomycotina</taxon>
        <taxon>Tremellomycetes</taxon>
        <taxon>Trichosporonales</taxon>
        <taxon>Trichosporonaceae</taxon>
        <taxon>Apiotrichum</taxon>
    </lineage>
</organism>
<gene>
    <name evidence="3" type="ORF">EHS24_009261</name>
</gene>
<dbReference type="InterPro" id="IPR024761">
    <property type="entry name" value="TFIIIC_delta_N"/>
</dbReference>
<dbReference type="GO" id="GO:0000127">
    <property type="term" value="C:transcription factor TFIIIC complex"/>
    <property type="evidence" value="ECO:0007669"/>
    <property type="project" value="InterPro"/>
</dbReference>
<sequence>MTTRTLPTIIATRSVFGIIPSTTRRNVAWNADGQCLILTRQGVTVATPYLATALPLPEAPLDASMQGGGAGANGVKEEDIEDDMDMDVDAPSSSTVKLGRPRTGEIKWWITPIGMDKGKNREDEFEWAETGDEFSGLIIDKDKERNIRAAVWSPPGIGGGGALMAVMASTAQVSVFAPGQDPYSNEYVEIADITSMTMDLLPDSEKPDEIPTMAGMLRMRCTAMEWSLPLPLPTMVGVDGSVLALANRAGGIDFWSANTDRSFERIAQVSLSKPWAVELTWTAWVAVDEHTCSAELAIATTDGSVWILDVKRVAVPLEARWECQVGDLRLVAPADKRQVTALQWITGDRLVWAKAGSVHFWTAGTTPSMVRLERVGNWAGCNALNPCVGLHLRGTTVTVVLASLTYHLIEDVFSAPKLGSKIDSLRLTLSARDVFLDCAKRRRRGFVAMTDREFTAHTAGWAPLDASGDIVSWMAEPITFHNLDSATEVNRIGDFVVADLHSTIVPDEAVVAAISATLAHPPSFADETLARLLYTLVEAPHEAALPVVPDIADKERALLSMLWGAGCPDSLRLHYVFAQWGARAYPLLSLEFGGAAEAYLGVVQRALAAIALAWASSAHGETVGPLDAQYLGHLLAISGPDVQVDTSLRALASETGAATACPACGSPVEFGSGSSTYCSQGHEWERCSITHLLITSPEYRLCTVCPAVALRPEASGEDNHLVHAALAAAVDCQTCGGRWARPV</sequence>
<dbReference type="STRING" id="105984.A0A427XL66"/>
<dbReference type="GO" id="GO:0004402">
    <property type="term" value="F:histone acetyltransferase activity"/>
    <property type="evidence" value="ECO:0007669"/>
    <property type="project" value="InterPro"/>
</dbReference>
<dbReference type="PANTHER" id="PTHR15496">
    <property type="entry name" value="GENERAL TRANSCRIPTION FACTOR 3C POLYPEPTIDE 4 FAMILY"/>
    <property type="match status" value="1"/>
</dbReference>
<dbReference type="InterPro" id="IPR036322">
    <property type="entry name" value="WD40_repeat_dom_sf"/>
</dbReference>
<dbReference type="InterPro" id="IPR024764">
    <property type="entry name" value="TFIIIC_Znf"/>
</dbReference>
<dbReference type="Pfam" id="PF12657">
    <property type="entry name" value="TFIIIC_delta"/>
    <property type="match status" value="1"/>
</dbReference>
<evidence type="ECO:0008006" key="5">
    <source>
        <dbReference type="Google" id="ProtNLM"/>
    </source>
</evidence>
<protein>
    <recommendedName>
        <fullName evidence="5">Transcription factor IIIC 90kDa subunit N-terminal domain-containing protein</fullName>
    </recommendedName>
</protein>
<evidence type="ECO:0000313" key="4">
    <source>
        <dbReference type="Proteomes" id="UP000279236"/>
    </source>
</evidence>
<dbReference type="InterPro" id="IPR044230">
    <property type="entry name" value="GTF3C4"/>
</dbReference>
<dbReference type="GO" id="GO:0006384">
    <property type="term" value="P:transcription initiation at RNA polymerase III promoter"/>
    <property type="evidence" value="ECO:0007669"/>
    <property type="project" value="InterPro"/>
</dbReference>
<evidence type="ECO:0000259" key="2">
    <source>
        <dbReference type="Pfam" id="PF12660"/>
    </source>
</evidence>
<feature type="domain" description="Transcription factor IIIC 90kDa subunit N-terminal" evidence="1">
    <location>
        <begin position="29"/>
        <end position="370"/>
    </location>
</feature>
<evidence type="ECO:0000313" key="3">
    <source>
        <dbReference type="EMBL" id="RSH79610.1"/>
    </source>
</evidence>
<keyword evidence="4" id="KW-1185">Reference proteome</keyword>
<dbReference type="SUPFAM" id="SSF50978">
    <property type="entry name" value="WD40 repeat-like"/>
    <property type="match status" value="1"/>
</dbReference>
<evidence type="ECO:0000259" key="1">
    <source>
        <dbReference type="Pfam" id="PF12657"/>
    </source>
</evidence>
<accession>A0A427XL66</accession>
<dbReference type="AlphaFoldDB" id="A0A427XL66"/>
<feature type="domain" description="Transcription factor IIIC putative zinc-finger" evidence="2">
    <location>
        <begin position="658"/>
        <end position="738"/>
    </location>
</feature>
<dbReference type="Proteomes" id="UP000279236">
    <property type="component" value="Unassembled WGS sequence"/>
</dbReference>
<name>A0A427XL66_9TREE</name>
<dbReference type="EMBL" id="RSCE01000009">
    <property type="protein sequence ID" value="RSH79610.1"/>
    <property type="molecule type" value="Genomic_DNA"/>
</dbReference>